<organism evidence="1 2">
    <name type="scientific">Trichothecium roseum</name>
    <dbReference type="NCBI Taxonomy" id="47278"/>
    <lineage>
        <taxon>Eukaryota</taxon>
        <taxon>Fungi</taxon>
        <taxon>Dikarya</taxon>
        <taxon>Ascomycota</taxon>
        <taxon>Pezizomycotina</taxon>
        <taxon>Sordariomycetes</taxon>
        <taxon>Hypocreomycetidae</taxon>
        <taxon>Hypocreales</taxon>
        <taxon>Hypocreales incertae sedis</taxon>
        <taxon>Trichothecium</taxon>
    </lineage>
</organism>
<sequence length="332" mass="36940">MSETQNKRKGGPGGQDGSAPKKRQGGSGGKWQTPKHKERIAGRLALGTSFAVGDEGFWATYQKGMKNKAYRELRALCDEYGESLFGIKPLNQEAEENSGDGGDIEDSIQRELESIKSRKPASRQTFTLLNPGIECVVFVKTMQPVDPVQLVLKVCQDAKACTDIMKRKTKYINRLTPVSMTNRATEADIELLASNVLAPWFKLRREPVEAKEGADNAGTASQRPEDAPLYTYAIRHSIRSHTSFDRDSLINKVANIISTDHKVQLKQPDKVVLVEVFRTFCGMSVVDGSDYEEYKKFNVHEMYRSGTQVSPSKATQDSEKPVTEETAEKEAN</sequence>
<dbReference type="Proteomes" id="UP001163324">
    <property type="component" value="Chromosome 3"/>
</dbReference>
<keyword evidence="2" id="KW-1185">Reference proteome</keyword>
<evidence type="ECO:0000313" key="2">
    <source>
        <dbReference type="Proteomes" id="UP001163324"/>
    </source>
</evidence>
<comment type="caution">
    <text evidence="1">The sequence shown here is derived from an EMBL/GenBank/DDBJ whole genome shotgun (WGS) entry which is preliminary data.</text>
</comment>
<accession>A0ACC0V599</accession>
<name>A0ACC0V599_9HYPO</name>
<evidence type="ECO:0000313" key="1">
    <source>
        <dbReference type="EMBL" id="KAI9901378.1"/>
    </source>
</evidence>
<protein>
    <submittedName>
        <fullName evidence="1">Uncharacterized protein</fullName>
    </submittedName>
</protein>
<gene>
    <name evidence="1" type="ORF">N3K66_003195</name>
</gene>
<dbReference type="EMBL" id="CM047942">
    <property type="protein sequence ID" value="KAI9901378.1"/>
    <property type="molecule type" value="Genomic_DNA"/>
</dbReference>
<proteinExistence type="predicted"/>
<reference evidence="1" key="1">
    <citation type="submission" date="2022-10" db="EMBL/GenBank/DDBJ databases">
        <title>Complete Genome of Trichothecium roseum strain YXFP-22015, a Plant Pathogen Isolated from Citrus.</title>
        <authorList>
            <person name="Wang Y."/>
            <person name="Zhu L."/>
        </authorList>
    </citation>
    <scope>NUCLEOTIDE SEQUENCE</scope>
    <source>
        <strain evidence="1">YXFP-22015</strain>
    </source>
</reference>